<keyword evidence="10" id="KW-1185">Reference proteome</keyword>
<dbReference type="InterPro" id="IPR035906">
    <property type="entry name" value="MetI-like_sf"/>
</dbReference>
<evidence type="ECO:0000256" key="1">
    <source>
        <dbReference type="ARBA" id="ARBA00004651"/>
    </source>
</evidence>
<dbReference type="InterPro" id="IPR000515">
    <property type="entry name" value="MetI-like"/>
</dbReference>
<dbReference type="SUPFAM" id="SSF161098">
    <property type="entry name" value="MetI-like"/>
    <property type="match status" value="1"/>
</dbReference>
<evidence type="ECO:0000313" key="9">
    <source>
        <dbReference type="EMBL" id="GAK56941.1"/>
    </source>
</evidence>
<dbReference type="InterPro" id="IPR051393">
    <property type="entry name" value="ABC_transporter_permease"/>
</dbReference>
<dbReference type="Pfam" id="PF00528">
    <property type="entry name" value="BPD_transp_1"/>
    <property type="match status" value="1"/>
</dbReference>
<organism evidence="9">
    <name type="scientific">Vecturithrix granuli</name>
    <dbReference type="NCBI Taxonomy" id="1499967"/>
    <lineage>
        <taxon>Bacteria</taxon>
        <taxon>Candidatus Moduliflexota</taxon>
        <taxon>Candidatus Vecturitrichia</taxon>
        <taxon>Candidatus Vecturitrichales</taxon>
        <taxon>Candidatus Vecturitrichaceae</taxon>
        <taxon>Candidatus Vecturithrix</taxon>
    </lineage>
</organism>
<evidence type="ECO:0000256" key="6">
    <source>
        <dbReference type="ARBA" id="ARBA00023136"/>
    </source>
</evidence>
<feature type="transmembrane region" description="Helical" evidence="7">
    <location>
        <begin position="12"/>
        <end position="29"/>
    </location>
</feature>
<dbReference type="eggNOG" id="COG1175">
    <property type="taxonomic scope" value="Bacteria"/>
</dbReference>
<dbReference type="CDD" id="cd06261">
    <property type="entry name" value="TM_PBP2"/>
    <property type="match status" value="1"/>
</dbReference>
<dbReference type="GO" id="GO:0055085">
    <property type="term" value="P:transmembrane transport"/>
    <property type="evidence" value="ECO:0007669"/>
    <property type="project" value="InterPro"/>
</dbReference>
<evidence type="ECO:0000256" key="2">
    <source>
        <dbReference type="ARBA" id="ARBA00022448"/>
    </source>
</evidence>
<dbReference type="HOGENOM" id="CLU_016047_0_2_0"/>
<dbReference type="Proteomes" id="UP000030661">
    <property type="component" value="Unassembled WGS sequence"/>
</dbReference>
<protein>
    <submittedName>
        <fullName evidence="9">Sugar ABC transporter, permease protein</fullName>
    </submittedName>
</protein>
<keyword evidence="3" id="KW-1003">Cell membrane</keyword>
<comment type="subcellular location">
    <subcellularLocation>
        <location evidence="1 7">Cell membrane</location>
        <topology evidence="1 7">Multi-pass membrane protein</topology>
    </subcellularLocation>
</comment>
<dbReference type="GO" id="GO:0005886">
    <property type="term" value="C:plasma membrane"/>
    <property type="evidence" value="ECO:0007669"/>
    <property type="project" value="UniProtKB-SubCell"/>
</dbReference>
<dbReference type="PANTHER" id="PTHR30193:SF37">
    <property type="entry name" value="INNER MEMBRANE ABC TRANSPORTER PERMEASE PROTEIN YCJO"/>
    <property type="match status" value="1"/>
</dbReference>
<evidence type="ECO:0000256" key="5">
    <source>
        <dbReference type="ARBA" id="ARBA00022989"/>
    </source>
</evidence>
<keyword evidence="4 7" id="KW-0812">Transmembrane</keyword>
<name>A0A081BX86_VECG1</name>
<evidence type="ECO:0000259" key="8">
    <source>
        <dbReference type="PROSITE" id="PS50928"/>
    </source>
</evidence>
<dbReference type="STRING" id="1499967.U27_03905"/>
<accession>A0A081BX86</accession>
<feature type="transmembrane region" description="Helical" evidence="7">
    <location>
        <begin position="258"/>
        <end position="280"/>
    </location>
</feature>
<proteinExistence type="inferred from homology"/>
<feature type="transmembrane region" description="Helical" evidence="7">
    <location>
        <begin position="154"/>
        <end position="177"/>
    </location>
</feature>
<feature type="domain" description="ABC transmembrane type-1" evidence="8">
    <location>
        <begin position="67"/>
        <end position="279"/>
    </location>
</feature>
<evidence type="ECO:0000256" key="4">
    <source>
        <dbReference type="ARBA" id="ARBA00022692"/>
    </source>
</evidence>
<evidence type="ECO:0000256" key="7">
    <source>
        <dbReference type="RuleBase" id="RU363032"/>
    </source>
</evidence>
<evidence type="ECO:0000313" key="10">
    <source>
        <dbReference type="Proteomes" id="UP000030661"/>
    </source>
</evidence>
<dbReference type="PANTHER" id="PTHR30193">
    <property type="entry name" value="ABC TRANSPORTER PERMEASE PROTEIN"/>
    <property type="match status" value="1"/>
</dbReference>
<feature type="transmembrane region" description="Helical" evidence="7">
    <location>
        <begin position="105"/>
        <end position="125"/>
    </location>
</feature>
<reference evidence="9" key="1">
    <citation type="journal article" date="2015" name="PeerJ">
        <title>First genomic representation of candidate bacterial phylum KSB3 points to enhanced environmental sensing as a trigger of wastewater bulking.</title>
        <authorList>
            <person name="Sekiguchi Y."/>
            <person name="Ohashi A."/>
            <person name="Parks D.H."/>
            <person name="Yamauchi T."/>
            <person name="Tyson G.W."/>
            <person name="Hugenholtz P."/>
        </authorList>
    </citation>
    <scope>NUCLEOTIDE SEQUENCE [LARGE SCALE GENOMIC DNA]</scope>
</reference>
<dbReference type="PROSITE" id="PS50928">
    <property type="entry name" value="ABC_TM1"/>
    <property type="match status" value="1"/>
</dbReference>
<keyword evidence="6 7" id="KW-0472">Membrane</keyword>
<keyword evidence="5 7" id="KW-1133">Transmembrane helix</keyword>
<dbReference type="AlphaFoldDB" id="A0A081BX86"/>
<dbReference type="EMBL" id="DF820465">
    <property type="protein sequence ID" value="GAK56941.1"/>
    <property type="molecule type" value="Genomic_DNA"/>
</dbReference>
<dbReference type="Gene3D" id="1.10.3720.10">
    <property type="entry name" value="MetI-like"/>
    <property type="match status" value="1"/>
</dbReference>
<comment type="similarity">
    <text evidence="7">Belongs to the binding-protein-dependent transport system permease family.</text>
</comment>
<sequence length="289" mass="33001">MLRSQQNMYKLFVAPAIVITLVFLFIPISNGVKMSFTNLDFIKNTNKFVGLSNYEKIFTDLDFYKAIGRTIIYVVVVVFFNFIIGYTMALICAQEFRGNRILRGIIVLPMLLIPTAAAVLWRFMYNYDVGVINKLLAIFRIHGPNWLGDPKLSLLSILITDIWAWTPWMFLILFAGIEGLPKETLEAGVIDGATYFQLVRYIMTPMLRPITRVAISLKAIDTFRTFDYVWVMTRGGPASSSDIMSTYVYNQAFKHLKYGYSAALSLVVLLIMVLLSFLTLRKFILTQAE</sequence>
<gene>
    <name evidence="9" type="ORF">U27_03905</name>
</gene>
<keyword evidence="2 7" id="KW-0813">Transport</keyword>
<feature type="transmembrane region" description="Helical" evidence="7">
    <location>
        <begin position="71"/>
        <end position="93"/>
    </location>
</feature>
<evidence type="ECO:0000256" key="3">
    <source>
        <dbReference type="ARBA" id="ARBA00022475"/>
    </source>
</evidence>